<dbReference type="AlphaFoldDB" id="H2YT68"/>
<organism evidence="1 2">
    <name type="scientific">Ciona savignyi</name>
    <name type="common">Pacific transparent sea squirt</name>
    <dbReference type="NCBI Taxonomy" id="51511"/>
    <lineage>
        <taxon>Eukaryota</taxon>
        <taxon>Metazoa</taxon>
        <taxon>Chordata</taxon>
        <taxon>Tunicata</taxon>
        <taxon>Ascidiacea</taxon>
        <taxon>Phlebobranchia</taxon>
        <taxon>Cionidae</taxon>
        <taxon>Ciona</taxon>
    </lineage>
</organism>
<reference evidence="1" key="2">
    <citation type="submission" date="2025-08" db="UniProtKB">
        <authorList>
            <consortium name="Ensembl"/>
        </authorList>
    </citation>
    <scope>IDENTIFICATION</scope>
</reference>
<evidence type="ECO:0000313" key="2">
    <source>
        <dbReference type="Proteomes" id="UP000007875"/>
    </source>
</evidence>
<dbReference type="Proteomes" id="UP000007875">
    <property type="component" value="Unassembled WGS sequence"/>
</dbReference>
<protein>
    <recommendedName>
        <fullName evidence="3">Fibronectin type-III domain-containing protein</fullName>
    </recommendedName>
</protein>
<reference evidence="1" key="3">
    <citation type="submission" date="2025-09" db="UniProtKB">
        <authorList>
            <consortium name="Ensembl"/>
        </authorList>
    </citation>
    <scope>IDENTIFICATION</scope>
</reference>
<reference evidence="2" key="1">
    <citation type="submission" date="2003-08" db="EMBL/GenBank/DDBJ databases">
        <authorList>
            <person name="Birren B."/>
            <person name="Nusbaum C."/>
            <person name="Abebe A."/>
            <person name="Abouelleil A."/>
            <person name="Adekoya E."/>
            <person name="Ait-zahra M."/>
            <person name="Allen N."/>
            <person name="Allen T."/>
            <person name="An P."/>
            <person name="Anderson M."/>
            <person name="Anderson S."/>
            <person name="Arachchi H."/>
            <person name="Armbruster J."/>
            <person name="Bachantsang P."/>
            <person name="Baldwin J."/>
            <person name="Barry A."/>
            <person name="Bayul T."/>
            <person name="Blitshsteyn B."/>
            <person name="Bloom T."/>
            <person name="Blye J."/>
            <person name="Boguslavskiy L."/>
            <person name="Borowsky M."/>
            <person name="Boukhgalter B."/>
            <person name="Brunache A."/>
            <person name="Butler J."/>
            <person name="Calixte N."/>
            <person name="Calvo S."/>
            <person name="Camarata J."/>
            <person name="Campo K."/>
            <person name="Chang J."/>
            <person name="Cheshatsang Y."/>
            <person name="Citroen M."/>
            <person name="Collymore A."/>
            <person name="Considine T."/>
            <person name="Cook A."/>
            <person name="Cooke P."/>
            <person name="Corum B."/>
            <person name="Cuomo C."/>
            <person name="David R."/>
            <person name="Dawoe T."/>
            <person name="Degray S."/>
            <person name="Dodge S."/>
            <person name="Dooley K."/>
            <person name="Dorje P."/>
            <person name="Dorjee K."/>
            <person name="Dorris L."/>
            <person name="Duffey N."/>
            <person name="Dupes A."/>
            <person name="Elkins T."/>
            <person name="Engels R."/>
            <person name="Erickson J."/>
            <person name="Farina A."/>
            <person name="Faro S."/>
            <person name="Ferreira P."/>
            <person name="Fischer H."/>
            <person name="Fitzgerald M."/>
            <person name="Foley K."/>
            <person name="Gage D."/>
            <person name="Galagan J."/>
            <person name="Gearin G."/>
            <person name="Gnerre S."/>
            <person name="Gnirke A."/>
            <person name="Goyette A."/>
            <person name="Graham J."/>
            <person name="Grandbois E."/>
            <person name="Gyaltsen K."/>
            <person name="Hafez N."/>
            <person name="Hagopian D."/>
            <person name="Hagos B."/>
            <person name="Hall J."/>
            <person name="Hatcher B."/>
            <person name="Heller A."/>
            <person name="Higgins H."/>
            <person name="Honan T."/>
            <person name="Horn A."/>
            <person name="Houde N."/>
            <person name="Hughes L."/>
            <person name="Hulme W."/>
            <person name="Husby E."/>
            <person name="Iliev I."/>
            <person name="Jaffe D."/>
            <person name="Jones C."/>
            <person name="Kamal M."/>
            <person name="Kamat A."/>
            <person name="Kamvysselis M."/>
            <person name="Karlsson E."/>
            <person name="Kells C."/>
            <person name="Kieu A."/>
            <person name="Kisner P."/>
            <person name="Kodira C."/>
            <person name="Kulbokas E."/>
            <person name="Labutti K."/>
            <person name="Lama D."/>
            <person name="Landers T."/>
            <person name="Leger J."/>
            <person name="Levine S."/>
            <person name="Lewis D."/>
            <person name="Lewis T."/>
            <person name="Lindblad-toh K."/>
            <person name="Liu X."/>
            <person name="Lokyitsang T."/>
            <person name="Lokyitsang Y."/>
            <person name="Lucien O."/>
            <person name="Lui A."/>
            <person name="Ma L.J."/>
            <person name="Mabbitt R."/>
            <person name="Macdonald J."/>
            <person name="Maclean C."/>
            <person name="Major J."/>
            <person name="Manning J."/>
            <person name="Marabella R."/>
            <person name="Maru K."/>
            <person name="Matthews C."/>
            <person name="Mauceli E."/>
            <person name="Mccarthy M."/>
            <person name="Mcdonough S."/>
            <person name="Mcghee T."/>
            <person name="Meldrim J."/>
            <person name="Meneus L."/>
            <person name="Mesirov J."/>
            <person name="Mihalev A."/>
            <person name="Mihova T."/>
            <person name="Mikkelsen T."/>
            <person name="Mlenga V."/>
            <person name="Moru K."/>
            <person name="Mozes J."/>
            <person name="Mulrain L."/>
            <person name="Munson G."/>
            <person name="Naylor J."/>
            <person name="Newes C."/>
            <person name="Nguyen C."/>
            <person name="Nguyen N."/>
            <person name="Nguyen T."/>
            <person name="Nicol R."/>
            <person name="Nielsen C."/>
            <person name="Nizzari M."/>
            <person name="Norbu C."/>
            <person name="Norbu N."/>
            <person name="O'donnell P."/>
            <person name="Okoawo O."/>
            <person name="O'leary S."/>
            <person name="Omotosho B."/>
            <person name="O'neill K."/>
            <person name="Osman S."/>
            <person name="Parker S."/>
            <person name="Perrin D."/>
            <person name="Phunkhang P."/>
            <person name="Piqani B."/>
            <person name="Purcell S."/>
            <person name="Rachupka T."/>
            <person name="Ramasamy U."/>
            <person name="Rameau R."/>
            <person name="Ray V."/>
            <person name="Raymond C."/>
            <person name="Retta R."/>
            <person name="Richardson S."/>
            <person name="Rise C."/>
            <person name="Rodriguez J."/>
            <person name="Rogers J."/>
            <person name="Rogov P."/>
            <person name="Rutman M."/>
            <person name="Schupbach R."/>
            <person name="Seaman C."/>
            <person name="Settipalli S."/>
            <person name="Sharpe T."/>
            <person name="Sheridan J."/>
            <person name="Sherpa N."/>
            <person name="Shi J."/>
            <person name="Smirnov S."/>
            <person name="Smith C."/>
            <person name="Sougnez C."/>
            <person name="Spencer B."/>
            <person name="Stalker J."/>
            <person name="Stange-thomann N."/>
            <person name="Stavropoulos S."/>
            <person name="Stetson K."/>
            <person name="Stone C."/>
            <person name="Stone S."/>
            <person name="Stubbs M."/>
            <person name="Talamas J."/>
            <person name="Tchuinga P."/>
            <person name="Tenzing P."/>
            <person name="Tesfaye S."/>
            <person name="Theodore J."/>
            <person name="Thoulutsang Y."/>
            <person name="Topham K."/>
            <person name="Towey S."/>
            <person name="Tsamla T."/>
            <person name="Tsomo N."/>
            <person name="Vallee D."/>
            <person name="Vassiliev H."/>
            <person name="Venkataraman V."/>
            <person name="Vinson J."/>
            <person name="Vo A."/>
            <person name="Wade C."/>
            <person name="Wang S."/>
            <person name="Wangchuk T."/>
            <person name="Wangdi T."/>
            <person name="Whittaker C."/>
            <person name="Wilkinson J."/>
            <person name="Wu Y."/>
            <person name="Wyman D."/>
            <person name="Yadav S."/>
            <person name="Yang S."/>
            <person name="Yang X."/>
            <person name="Yeager S."/>
            <person name="Yee E."/>
            <person name="Young G."/>
            <person name="Zainoun J."/>
            <person name="Zembeck L."/>
            <person name="Zimmer A."/>
            <person name="Zody M."/>
            <person name="Lander E."/>
        </authorList>
    </citation>
    <scope>NUCLEOTIDE SEQUENCE [LARGE SCALE GENOMIC DNA]</scope>
</reference>
<dbReference type="HOGENOM" id="CLU_2677349_0_0_1"/>
<keyword evidence="2" id="KW-1185">Reference proteome</keyword>
<dbReference type="InParanoid" id="H2YT68"/>
<proteinExistence type="predicted"/>
<evidence type="ECO:0000313" key="1">
    <source>
        <dbReference type="Ensembl" id="ENSCSAVP00000008528.1"/>
    </source>
</evidence>
<evidence type="ECO:0008006" key="3">
    <source>
        <dbReference type="Google" id="ProtNLM"/>
    </source>
</evidence>
<accession>H2YT68</accession>
<sequence length="75" mass="8730">SVVLRWNRIRPQLKSIVRLYRAGTNVLSRFLRNNRRTQVTLERLRPGRYEATVASYNSTSGEESAQSNRLLIQLV</sequence>
<name>H2YT68_CIOSA</name>
<dbReference type="Ensembl" id="ENSCSAVT00000008638.1">
    <property type="protein sequence ID" value="ENSCSAVP00000008528.1"/>
    <property type="gene ID" value="ENSCSAVG00000005064.1"/>
</dbReference>
<dbReference type="GeneTree" id="ENSGT00530000067254"/>